<evidence type="ECO:0000313" key="2">
    <source>
        <dbReference type="EMBL" id="ORX81229.1"/>
    </source>
</evidence>
<feature type="transmembrane region" description="Helical" evidence="1">
    <location>
        <begin position="18"/>
        <end position="38"/>
    </location>
</feature>
<dbReference type="EMBL" id="MCFG01000123">
    <property type="protein sequence ID" value="ORX81229.1"/>
    <property type="molecule type" value="Genomic_DNA"/>
</dbReference>
<evidence type="ECO:0000313" key="3">
    <source>
        <dbReference type="Proteomes" id="UP000193944"/>
    </source>
</evidence>
<comment type="caution">
    <text evidence="2">The sequence shown here is derived from an EMBL/GenBank/DDBJ whole genome shotgun (WGS) entry which is preliminary data.</text>
</comment>
<protein>
    <submittedName>
        <fullName evidence="2">Uncharacterized protein</fullName>
    </submittedName>
</protein>
<organism evidence="2 3">
    <name type="scientific">Anaeromyces robustus</name>
    <dbReference type="NCBI Taxonomy" id="1754192"/>
    <lineage>
        <taxon>Eukaryota</taxon>
        <taxon>Fungi</taxon>
        <taxon>Fungi incertae sedis</taxon>
        <taxon>Chytridiomycota</taxon>
        <taxon>Chytridiomycota incertae sedis</taxon>
        <taxon>Neocallimastigomycetes</taxon>
        <taxon>Neocallimastigales</taxon>
        <taxon>Neocallimastigaceae</taxon>
        <taxon>Anaeromyces</taxon>
    </lineage>
</organism>
<keyword evidence="1" id="KW-0812">Transmembrane</keyword>
<proteinExistence type="predicted"/>
<feature type="transmembrane region" description="Helical" evidence="1">
    <location>
        <begin position="108"/>
        <end position="134"/>
    </location>
</feature>
<keyword evidence="1" id="KW-0472">Membrane</keyword>
<evidence type="ECO:0000256" key="1">
    <source>
        <dbReference type="SAM" id="Phobius"/>
    </source>
</evidence>
<keyword evidence="3" id="KW-1185">Reference proteome</keyword>
<dbReference type="Proteomes" id="UP000193944">
    <property type="component" value="Unassembled WGS sequence"/>
</dbReference>
<name>A0A1Y1X5Z8_9FUNG</name>
<feature type="transmembrane region" description="Helical" evidence="1">
    <location>
        <begin position="212"/>
        <end position="232"/>
    </location>
</feature>
<gene>
    <name evidence="2" type="ORF">BCR32DRAFT_245034</name>
</gene>
<accession>A0A1Y1X5Z8</accession>
<reference evidence="2 3" key="1">
    <citation type="submission" date="2016-08" db="EMBL/GenBank/DDBJ databases">
        <title>A Parts List for Fungal Cellulosomes Revealed by Comparative Genomics.</title>
        <authorList>
            <consortium name="DOE Joint Genome Institute"/>
            <person name="Haitjema C.H."/>
            <person name="Gilmore S.P."/>
            <person name="Henske J.K."/>
            <person name="Solomon K.V."/>
            <person name="De Groot R."/>
            <person name="Kuo A."/>
            <person name="Mondo S.J."/>
            <person name="Salamov A.A."/>
            <person name="Labutti K."/>
            <person name="Zhao Z."/>
            <person name="Chiniquy J."/>
            <person name="Barry K."/>
            <person name="Brewer H.M."/>
            <person name="Purvine S.O."/>
            <person name="Wright A.T."/>
            <person name="Boxma B."/>
            <person name="Van Alen T."/>
            <person name="Hackstein J.H."/>
            <person name="Baker S.E."/>
            <person name="Grigoriev I.V."/>
            <person name="O'Malley M.A."/>
        </authorList>
    </citation>
    <scope>NUCLEOTIDE SEQUENCE [LARGE SCALE GENOMIC DNA]</scope>
    <source>
        <strain evidence="2 3">S4</strain>
    </source>
</reference>
<keyword evidence="1" id="KW-1133">Transmembrane helix</keyword>
<reference evidence="2 3" key="2">
    <citation type="submission" date="2016-08" db="EMBL/GenBank/DDBJ databases">
        <title>Pervasive Adenine N6-methylation of Active Genes in Fungi.</title>
        <authorList>
            <consortium name="DOE Joint Genome Institute"/>
            <person name="Mondo S.J."/>
            <person name="Dannebaum R.O."/>
            <person name="Kuo R.C."/>
            <person name="Labutti K."/>
            <person name="Haridas S."/>
            <person name="Kuo A."/>
            <person name="Salamov A."/>
            <person name="Ahrendt S.R."/>
            <person name="Lipzen A."/>
            <person name="Sullivan W."/>
            <person name="Andreopoulos W.B."/>
            <person name="Clum A."/>
            <person name="Lindquist E."/>
            <person name="Daum C."/>
            <person name="Ramamoorthy G.K."/>
            <person name="Gryganskyi A."/>
            <person name="Culley D."/>
            <person name="Magnuson J.K."/>
            <person name="James T.Y."/>
            <person name="O'Malley M.A."/>
            <person name="Stajich J.E."/>
            <person name="Spatafora J.W."/>
            <person name="Visel A."/>
            <person name="Grigoriev I.V."/>
        </authorList>
    </citation>
    <scope>NUCLEOTIDE SEQUENCE [LARGE SCALE GENOMIC DNA]</scope>
    <source>
        <strain evidence="2 3">S4</strain>
    </source>
</reference>
<sequence>MEQNYIKFDNKLELMTNIFTQIFTSPFFTLMGLTAFLSSKNRKKTIFYVMILHWILRAFGEGFKHTGTLSFKEDNIHKYTSNNIGMLKRDEFNDKNHNNERIIVYSKWHWIIGQGFGLTFICIAQIIGDWYLYLRYDLYLNKSSDDGITLDELIVFKTSWWRINVDIFLFCCLYEFSILHTLKKHVFNDYTEFKLSKNSFTAKFKKLSIYRIYVTAAISVIAFIVIIVFVFATRLINIDKNIIEAYNGEPVGMDSLQDFAINLNYYLIYIDQILLKNYADKRKPVNRTDKKSITYYYT</sequence>
<dbReference type="OrthoDB" id="10504036at2759"/>
<dbReference type="AlphaFoldDB" id="A0A1Y1X5Z8"/>